<evidence type="ECO:0000259" key="13">
    <source>
        <dbReference type="Pfam" id="PF09334"/>
    </source>
</evidence>
<evidence type="ECO:0000256" key="10">
    <source>
        <dbReference type="RuleBase" id="RU363035"/>
    </source>
</evidence>
<dbReference type="Gene3D" id="2.20.28.290">
    <property type="match status" value="1"/>
</dbReference>
<dbReference type="NCBIfam" id="TIGR00396">
    <property type="entry name" value="leuS_bact"/>
    <property type="match status" value="1"/>
</dbReference>
<dbReference type="SUPFAM" id="SSF47323">
    <property type="entry name" value="Anticodon-binding domain of a subclass of class I aminoacyl-tRNA synthetases"/>
    <property type="match status" value="1"/>
</dbReference>
<evidence type="ECO:0000256" key="1">
    <source>
        <dbReference type="ARBA" id="ARBA00005594"/>
    </source>
</evidence>
<dbReference type="Pfam" id="PF13603">
    <property type="entry name" value="tRNA-synt_1_2"/>
    <property type="match status" value="1"/>
</dbReference>
<proteinExistence type="inferred from homology"/>
<keyword evidence="16" id="KW-1185">Reference proteome</keyword>
<organism evidence="15 16">
    <name type="scientific">Rhodovibrio sodomensis</name>
    <dbReference type="NCBI Taxonomy" id="1088"/>
    <lineage>
        <taxon>Bacteria</taxon>
        <taxon>Pseudomonadati</taxon>
        <taxon>Pseudomonadota</taxon>
        <taxon>Alphaproteobacteria</taxon>
        <taxon>Rhodospirillales</taxon>
        <taxon>Rhodovibrionaceae</taxon>
        <taxon>Rhodovibrio</taxon>
    </lineage>
</organism>
<dbReference type="InterPro" id="IPR002300">
    <property type="entry name" value="aa-tRNA-synth_Ia"/>
</dbReference>
<keyword evidence="7 9" id="KW-0030">Aminoacyl-tRNA synthetase</keyword>
<accession>A0ABS1DM63</accession>
<dbReference type="InterPro" id="IPR001412">
    <property type="entry name" value="aa-tRNA-synth_I_CS"/>
</dbReference>
<dbReference type="InterPro" id="IPR009008">
    <property type="entry name" value="Val/Leu/Ile-tRNA-synth_edit"/>
</dbReference>
<feature type="domain" description="Aminoacyl-tRNA synthetase class Ia" evidence="11">
    <location>
        <begin position="613"/>
        <end position="657"/>
    </location>
</feature>
<comment type="subcellular location">
    <subcellularLocation>
        <location evidence="9">Cytoplasm</location>
    </subcellularLocation>
</comment>
<comment type="similarity">
    <text evidence="1 9 10">Belongs to the class-I aminoacyl-tRNA synthetase family.</text>
</comment>
<dbReference type="Pfam" id="PF00133">
    <property type="entry name" value="tRNA-synt_1"/>
    <property type="match status" value="2"/>
</dbReference>
<evidence type="ECO:0000259" key="12">
    <source>
        <dbReference type="Pfam" id="PF08264"/>
    </source>
</evidence>
<evidence type="ECO:0000256" key="5">
    <source>
        <dbReference type="ARBA" id="ARBA00022840"/>
    </source>
</evidence>
<evidence type="ECO:0000256" key="6">
    <source>
        <dbReference type="ARBA" id="ARBA00022917"/>
    </source>
</evidence>
<feature type="short sequence motif" description="'HIGH' region" evidence="9">
    <location>
        <begin position="42"/>
        <end position="52"/>
    </location>
</feature>
<dbReference type="Gene3D" id="3.10.20.590">
    <property type="match status" value="1"/>
</dbReference>
<evidence type="ECO:0000256" key="2">
    <source>
        <dbReference type="ARBA" id="ARBA00022490"/>
    </source>
</evidence>
<evidence type="ECO:0000259" key="14">
    <source>
        <dbReference type="Pfam" id="PF13603"/>
    </source>
</evidence>
<reference evidence="15 16" key="1">
    <citation type="journal article" date="2020" name="Microorganisms">
        <title>Osmotic Adaptation and Compatible Solute Biosynthesis of Phototrophic Bacteria as Revealed from Genome Analyses.</title>
        <authorList>
            <person name="Imhoff J.F."/>
            <person name="Rahn T."/>
            <person name="Kunzel S."/>
            <person name="Keller A."/>
            <person name="Neulinger S.C."/>
        </authorList>
    </citation>
    <scope>NUCLEOTIDE SEQUENCE [LARGE SCALE GENOMIC DNA]</scope>
    <source>
        <strain evidence="15 16">DSM 9895</strain>
    </source>
</reference>
<dbReference type="EMBL" id="NRRL01000155">
    <property type="protein sequence ID" value="MBK1671192.1"/>
    <property type="molecule type" value="Genomic_DNA"/>
</dbReference>
<dbReference type="InterPro" id="IPR015413">
    <property type="entry name" value="Methionyl/Leucyl_tRNA_Synth"/>
</dbReference>
<keyword evidence="5 9" id="KW-0067">ATP-binding</keyword>
<dbReference type="CDD" id="cd00812">
    <property type="entry name" value="LeuRS_core"/>
    <property type="match status" value="1"/>
</dbReference>
<dbReference type="SUPFAM" id="SSF50677">
    <property type="entry name" value="ValRS/IleRS/LeuRS editing domain"/>
    <property type="match status" value="1"/>
</dbReference>
<dbReference type="InterPro" id="IPR025709">
    <property type="entry name" value="Leu_tRNA-synth_edit"/>
</dbReference>
<keyword evidence="4 9" id="KW-0547">Nucleotide-binding</keyword>
<dbReference type="InterPro" id="IPR002302">
    <property type="entry name" value="Leu-tRNA-ligase"/>
</dbReference>
<evidence type="ECO:0000256" key="9">
    <source>
        <dbReference type="HAMAP-Rule" id="MF_00049"/>
    </source>
</evidence>
<dbReference type="Gene3D" id="3.40.50.620">
    <property type="entry name" value="HUPs"/>
    <property type="match status" value="2"/>
</dbReference>
<dbReference type="Gene3D" id="1.10.730.10">
    <property type="entry name" value="Isoleucyl-tRNA Synthetase, Domain 1"/>
    <property type="match status" value="1"/>
</dbReference>
<keyword evidence="6 9" id="KW-0648">Protein biosynthesis</keyword>
<dbReference type="GO" id="GO:0016874">
    <property type="term" value="F:ligase activity"/>
    <property type="evidence" value="ECO:0007669"/>
    <property type="project" value="UniProtKB-KW"/>
</dbReference>
<dbReference type="InterPro" id="IPR009080">
    <property type="entry name" value="tRNAsynth_Ia_anticodon-bd"/>
</dbReference>
<comment type="catalytic activity">
    <reaction evidence="8 9">
        <text>tRNA(Leu) + L-leucine + ATP = L-leucyl-tRNA(Leu) + AMP + diphosphate</text>
        <dbReference type="Rhea" id="RHEA:11688"/>
        <dbReference type="Rhea" id="RHEA-COMP:9613"/>
        <dbReference type="Rhea" id="RHEA-COMP:9622"/>
        <dbReference type="ChEBI" id="CHEBI:30616"/>
        <dbReference type="ChEBI" id="CHEBI:33019"/>
        <dbReference type="ChEBI" id="CHEBI:57427"/>
        <dbReference type="ChEBI" id="CHEBI:78442"/>
        <dbReference type="ChEBI" id="CHEBI:78494"/>
        <dbReference type="ChEBI" id="CHEBI:456215"/>
        <dbReference type="EC" id="6.1.1.4"/>
    </reaction>
</comment>
<dbReference type="InterPro" id="IPR013155">
    <property type="entry name" value="M/V/L/I-tRNA-synth_anticd-bd"/>
</dbReference>
<dbReference type="RefSeq" id="WP_200343785.1">
    <property type="nucleotide sequence ID" value="NZ_NRRL01000155.1"/>
</dbReference>
<evidence type="ECO:0000256" key="7">
    <source>
        <dbReference type="ARBA" id="ARBA00023146"/>
    </source>
</evidence>
<gene>
    <name evidence="9" type="primary">leuS</name>
    <name evidence="15" type="ORF">CKO28_24625</name>
</gene>
<dbReference type="EC" id="6.1.1.4" evidence="9"/>
<feature type="domain" description="Leucyl-tRNA synthetase editing" evidence="14">
    <location>
        <begin position="221"/>
        <end position="410"/>
    </location>
</feature>
<feature type="domain" description="Methionyl/Valyl/Leucyl/Isoleucyl-tRNA synthetase anticodon-binding" evidence="12">
    <location>
        <begin position="705"/>
        <end position="823"/>
    </location>
</feature>
<dbReference type="SUPFAM" id="SSF52374">
    <property type="entry name" value="Nucleotidylyl transferase"/>
    <property type="match status" value="1"/>
</dbReference>
<dbReference type="HAMAP" id="MF_00049_B">
    <property type="entry name" value="Leu_tRNA_synth_B"/>
    <property type="match status" value="1"/>
</dbReference>
<evidence type="ECO:0000313" key="15">
    <source>
        <dbReference type="EMBL" id="MBK1671192.1"/>
    </source>
</evidence>
<dbReference type="Pfam" id="PF08264">
    <property type="entry name" value="Anticodon_1"/>
    <property type="match status" value="1"/>
</dbReference>
<evidence type="ECO:0000259" key="11">
    <source>
        <dbReference type="Pfam" id="PF00133"/>
    </source>
</evidence>
<evidence type="ECO:0000256" key="3">
    <source>
        <dbReference type="ARBA" id="ARBA00022598"/>
    </source>
</evidence>
<protein>
    <recommendedName>
        <fullName evidence="9">Leucine--tRNA ligase</fullName>
        <ecNumber evidence="9">6.1.1.4</ecNumber>
    </recommendedName>
    <alternativeName>
        <fullName evidence="9">Leucyl-tRNA synthetase</fullName>
        <shortName evidence="9">LeuRS</shortName>
    </alternativeName>
</protein>
<dbReference type="Proteomes" id="UP001296873">
    <property type="component" value="Unassembled WGS sequence"/>
</dbReference>
<dbReference type="PANTHER" id="PTHR43740">
    <property type="entry name" value="LEUCYL-TRNA SYNTHETASE"/>
    <property type="match status" value="1"/>
</dbReference>
<keyword evidence="3 9" id="KW-0436">Ligase</keyword>
<keyword evidence="2 9" id="KW-0963">Cytoplasm</keyword>
<evidence type="ECO:0000256" key="4">
    <source>
        <dbReference type="ARBA" id="ARBA00022741"/>
    </source>
</evidence>
<dbReference type="PRINTS" id="PR00985">
    <property type="entry name" value="TRNASYNTHLEU"/>
</dbReference>
<dbReference type="PANTHER" id="PTHR43740:SF2">
    <property type="entry name" value="LEUCINE--TRNA LIGASE, MITOCHONDRIAL"/>
    <property type="match status" value="1"/>
</dbReference>
<name>A0ABS1DM63_9PROT</name>
<dbReference type="Pfam" id="PF09334">
    <property type="entry name" value="tRNA-synt_1g"/>
    <property type="match status" value="1"/>
</dbReference>
<dbReference type="InterPro" id="IPR014729">
    <property type="entry name" value="Rossmann-like_a/b/a_fold"/>
</dbReference>
<comment type="caution">
    <text evidence="15">The sequence shown here is derived from an EMBL/GenBank/DDBJ whole genome shotgun (WGS) entry which is preliminary data.</text>
</comment>
<feature type="domain" description="Aminoacyl-tRNA synthetase class Ia" evidence="11">
    <location>
        <begin position="425"/>
        <end position="581"/>
    </location>
</feature>
<evidence type="ECO:0000313" key="16">
    <source>
        <dbReference type="Proteomes" id="UP001296873"/>
    </source>
</evidence>
<feature type="short sequence motif" description="'KMSKS' region" evidence="9">
    <location>
        <begin position="618"/>
        <end position="622"/>
    </location>
</feature>
<dbReference type="PROSITE" id="PS00178">
    <property type="entry name" value="AA_TRNA_LIGASE_I"/>
    <property type="match status" value="1"/>
</dbReference>
<feature type="binding site" evidence="9">
    <location>
        <position position="621"/>
    </location>
    <ligand>
        <name>ATP</name>
        <dbReference type="ChEBI" id="CHEBI:30616"/>
    </ligand>
</feature>
<feature type="domain" description="Methionyl/Leucyl tRNA synthetase" evidence="13">
    <location>
        <begin position="40"/>
        <end position="172"/>
    </location>
</feature>
<sequence length="860" mass="97180">MTSRYNVKETEAKWQRAWERARAFEVTRDPARAKCYVLEMFPYPSGRIHMGHLRNYTIGDVVARYKRARGFNVLHPMGWDAFGLPAENAAIDRGVHPGEWTYQNIDAMRAQLKSMGLSIDWSREIATCHPEYYRHEQAMFLEFYRQGLAYRKEAWVNWDPVDQTVLANEQVENGKGWRSGAVVEQRKLPQWMFRITAFADDLLEAIGDLERWPDKVRLMQRNWIGRSQGARVYFDLVGRDGGSRDQQLEMFSTRPDTLFGASFCALSPHHPLAEQLAQDDPELRRFRQECEQLGTSEEAIERAEKRGYDTGLRARHPLMPEVTLPVYVANFVLMEYGTGAIFGCPAHDQRDLEFARRYGLPVTQVVLPHGADAPEAEIESAITGDGTLVNSGFLDGLDVEAAKQRVVDRLQELGRGEGTTQYRLRDWGVSRQRYWGAPIPMIHCPACGVVPVPDSDLPVELPHDVDLSKPGNPLDRHPGWKQVDCPDCGAAAERETDTFDTFMESSWYFARFCSPRSDTAFERADVDYWLPVDQYIGGVEHAVLHLLYARFFTRALRHCGYLDIAEPFDGLFTQGMIAHETYKDTAGKWLSPQEVMRDSDGNLVDTQGHPVTAGRVEKMSKSKRNTVDPTETIEAYGADTARWFMLSDSPPERDMEWTESGVEGAYRFLQRLWRMVTGALDEIPAAGTPEPADDALSKAGLALRRDAHRSVAAVGQDIDHFRLNRAVARLYELANALGGFEPATDADRWARRESAELLVRMVAPMMPHVTEELWQRLGYTTMLVDQPWPEADPRLLVADTVKMAVQVNGKVRGTIELPRDADEPTAREAALGDSAVQRALGDKTPRKVIVVPNKIVNVVA</sequence>
<evidence type="ECO:0000256" key="8">
    <source>
        <dbReference type="ARBA" id="ARBA00047469"/>
    </source>
</evidence>
<dbReference type="CDD" id="cd07958">
    <property type="entry name" value="Anticodon_Ia_Leu_BEm"/>
    <property type="match status" value="1"/>
</dbReference>